<evidence type="ECO:0000256" key="3">
    <source>
        <dbReference type="ARBA" id="ARBA00010763"/>
    </source>
</evidence>
<dbReference type="InterPro" id="IPR005111">
    <property type="entry name" value="MoeA_C_domain_IV"/>
</dbReference>
<dbReference type="SMART" id="SM00852">
    <property type="entry name" value="MoCF_biosynth"/>
    <property type="match status" value="1"/>
</dbReference>
<dbReference type="Gene3D" id="2.40.340.10">
    <property type="entry name" value="MoeA, C-terminal, domain IV"/>
    <property type="match status" value="1"/>
</dbReference>
<comment type="similarity">
    <text evidence="3 6">Belongs to the MoeA family.</text>
</comment>
<feature type="domain" description="MoaB/Mog" evidence="7">
    <location>
        <begin position="172"/>
        <end position="312"/>
    </location>
</feature>
<dbReference type="Pfam" id="PF03453">
    <property type="entry name" value="MoeA_N"/>
    <property type="match status" value="1"/>
</dbReference>
<dbReference type="Gene3D" id="3.40.980.10">
    <property type="entry name" value="MoaB/Mog-like domain"/>
    <property type="match status" value="1"/>
</dbReference>
<evidence type="ECO:0000256" key="6">
    <source>
        <dbReference type="RuleBase" id="RU365090"/>
    </source>
</evidence>
<dbReference type="InterPro" id="IPR005110">
    <property type="entry name" value="MoeA_linker/N"/>
</dbReference>
<sequence>MITFDEASAILRGAARPLEAVEISLAEASGHRLAGDVAARIDAPRSDVSAMDGYAVRNGDLHAPLSVVGTSYAGSPPGLSVEEGEAVRIFTGAPVPQGADWVIVQEIVEREGDIMRLTGEFSEARHIRPRGSDFSEGDILLERGAMLGPRQMVAAAAAGQASLSVWGKPRVAILATGDELVAPGKSPDIEGSIPDSISLALAALSRNYGAEIAGHEICADDPAKIAQAAGSLLSSCDVLVMVGGASVGERDFASSSIAGGGFETLFAKVAMRPGKPVWCAKDAKGRFVLGLPGNPTSAMVTARLFLAPLLTALAGGEYDDALVWKELELLSSMPAPGPREHFGRGRLVDRKAEPFANQQSGAQAALAAADVLLRQPGGSVEAGKGETIAALDF</sequence>
<dbReference type="InterPro" id="IPR036135">
    <property type="entry name" value="MoeA_linker/N_sf"/>
</dbReference>
<evidence type="ECO:0000259" key="7">
    <source>
        <dbReference type="SMART" id="SM00852"/>
    </source>
</evidence>
<accession>A0ABX8ZCT6</accession>
<dbReference type="SUPFAM" id="SSF53218">
    <property type="entry name" value="Molybdenum cofactor biosynthesis proteins"/>
    <property type="match status" value="1"/>
</dbReference>
<keyword evidence="6" id="KW-0479">Metal-binding</keyword>
<dbReference type="Gene3D" id="2.170.190.11">
    <property type="entry name" value="Molybdopterin biosynthesis moea protein, domain 3"/>
    <property type="match status" value="1"/>
</dbReference>
<keyword evidence="9" id="KW-1185">Reference proteome</keyword>
<dbReference type="InterPro" id="IPR001453">
    <property type="entry name" value="MoaB/Mog_dom"/>
</dbReference>
<dbReference type="RefSeq" id="WP_221422251.1">
    <property type="nucleotide sequence ID" value="NZ_CP081297.1"/>
</dbReference>
<comment type="pathway">
    <text evidence="2 6">Cofactor biosynthesis; molybdopterin biosynthesis.</text>
</comment>
<reference evidence="8 9" key="1">
    <citation type="submission" date="2021-08" db="EMBL/GenBank/DDBJ databases">
        <title>Comparative Genomics Analysis of the Genus Qipengyuania Reveals Extensive Genetic Diversity and Metabolic Versatility, Including the Description of Fifteen Novel Species.</title>
        <authorList>
            <person name="Liu Y."/>
        </authorList>
    </citation>
    <scope>NUCLEOTIDE SEQUENCE [LARGE SCALE GENOMIC DNA]</scope>
    <source>
        <strain evidence="8 9">1XM2-8</strain>
    </source>
</reference>
<dbReference type="EMBL" id="CP081297">
    <property type="protein sequence ID" value="QZD86709.1"/>
    <property type="molecule type" value="Genomic_DNA"/>
</dbReference>
<dbReference type="Pfam" id="PF00994">
    <property type="entry name" value="MoCF_biosynth"/>
    <property type="match status" value="1"/>
</dbReference>
<dbReference type="InterPro" id="IPR038987">
    <property type="entry name" value="MoeA-like"/>
</dbReference>
<evidence type="ECO:0000256" key="5">
    <source>
        <dbReference type="ARBA" id="ARBA00047317"/>
    </source>
</evidence>
<dbReference type="Gene3D" id="3.90.105.10">
    <property type="entry name" value="Molybdopterin biosynthesis moea protein, domain 2"/>
    <property type="match status" value="1"/>
</dbReference>
<organism evidence="8 9">
    <name type="scientific">Qipengyuania psychrotolerans</name>
    <dbReference type="NCBI Taxonomy" id="2867238"/>
    <lineage>
        <taxon>Bacteria</taxon>
        <taxon>Pseudomonadati</taxon>
        <taxon>Pseudomonadota</taxon>
        <taxon>Alphaproteobacteria</taxon>
        <taxon>Sphingomonadales</taxon>
        <taxon>Erythrobacteraceae</taxon>
        <taxon>Qipengyuania</taxon>
    </lineage>
</organism>
<keyword evidence="4 6" id="KW-0501">Molybdenum cofactor biosynthesis</keyword>
<evidence type="ECO:0000313" key="9">
    <source>
        <dbReference type="Proteomes" id="UP000824280"/>
    </source>
</evidence>
<evidence type="ECO:0000256" key="2">
    <source>
        <dbReference type="ARBA" id="ARBA00005046"/>
    </source>
</evidence>
<dbReference type="EC" id="2.10.1.1" evidence="6"/>
<keyword evidence="6" id="KW-0460">Magnesium</keyword>
<dbReference type="SUPFAM" id="SSF63867">
    <property type="entry name" value="MoeA C-terminal domain-like"/>
    <property type="match status" value="1"/>
</dbReference>
<comment type="catalytic activity">
    <reaction evidence="5">
        <text>adenylyl-molybdopterin + molybdate = Mo-molybdopterin + AMP + H(+)</text>
        <dbReference type="Rhea" id="RHEA:35047"/>
        <dbReference type="ChEBI" id="CHEBI:15378"/>
        <dbReference type="ChEBI" id="CHEBI:36264"/>
        <dbReference type="ChEBI" id="CHEBI:62727"/>
        <dbReference type="ChEBI" id="CHEBI:71302"/>
        <dbReference type="ChEBI" id="CHEBI:456215"/>
        <dbReference type="EC" id="2.10.1.1"/>
    </reaction>
</comment>
<evidence type="ECO:0000256" key="4">
    <source>
        <dbReference type="ARBA" id="ARBA00023150"/>
    </source>
</evidence>
<dbReference type="InterPro" id="IPR036688">
    <property type="entry name" value="MoeA_C_domain_IV_sf"/>
</dbReference>
<dbReference type="PANTHER" id="PTHR10192">
    <property type="entry name" value="MOLYBDOPTERIN BIOSYNTHESIS PROTEIN"/>
    <property type="match status" value="1"/>
</dbReference>
<dbReference type="Pfam" id="PF03454">
    <property type="entry name" value="MoeA_C"/>
    <property type="match status" value="1"/>
</dbReference>
<keyword evidence="6" id="KW-0500">Molybdenum</keyword>
<dbReference type="Proteomes" id="UP000824280">
    <property type="component" value="Chromosome"/>
</dbReference>
<gene>
    <name evidence="8" type="ORF">K3166_10920</name>
</gene>
<protein>
    <recommendedName>
        <fullName evidence="6">Molybdopterin molybdenumtransferase</fullName>
        <ecNumber evidence="6">2.10.1.1</ecNumber>
    </recommendedName>
</protein>
<dbReference type="PANTHER" id="PTHR10192:SF5">
    <property type="entry name" value="GEPHYRIN"/>
    <property type="match status" value="1"/>
</dbReference>
<comment type="function">
    <text evidence="1 6">Catalyzes the insertion of molybdate into adenylated molybdopterin with the concomitant release of AMP.</text>
</comment>
<name>A0ABX8ZCT6_9SPHN</name>
<dbReference type="CDD" id="cd00887">
    <property type="entry name" value="MoeA"/>
    <property type="match status" value="1"/>
</dbReference>
<dbReference type="SUPFAM" id="SSF63882">
    <property type="entry name" value="MoeA N-terminal region -like"/>
    <property type="match status" value="1"/>
</dbReference>
<dbReference type="InterPro" id="IPR036425">
    <property type="entry name" value="MoaB/Mog-like_dom_sf"/>
</dbReference>
<keyword evidence="6" id="KW-0808">Transferase</keyword>
<evidence type="ECO:0000256" key="1">
    <source>
        <dbReference type="ARBA" id="ARBA00002901"/>
    </source>
</evidence>
<comment type="cofactor">
    <cofactor evidence="6">
        <name>Mg(2+)</name>
        <dbReference type="ChEBI" id="CHEBI:18420"/>
    </cofactor>
</comment>
<proteinExistence type="inferred from homology"/>
<evidence type="ECO:0000313" key="8">
    <source>
        <dbReference type="EMBL" id="QZD86709.1"/>
    </source>
</evidence>